<dbReference type="GO" id="GO:0016787">
    <property type="term" value="F:hydrolase activity"/>
    <property type="evidence" value="ECO:0007669"/>
    <property type="project" value="UniProtKB-KW"/>
</dbReference>
<keyword evidence="6 7" id="KW-0472">Membrane</keyword>
<keyword evidence="4 7" id="KW-0812">Transmembrane</keyword>
<evidence type="ECO:0000256" key="4">
    <source>
        <dbReference type="ARBA" id="ARBA00022692"/>
    </source>
</evidence>
<feature type="transmembrane region" description="Helical" evidence="7">
    <location>
        <begin position="234"/>
        <end position="256"/>
    </location>
</feature>
<keyword evidence="2" id="KW-0328">Glycosyltransferase</keyword>
<proteinExistence type="predicted"/>
<evidence type="ECO:0000259" key="8">
    <source>
        <dbReference type="Pfam" id="PF00535"/>
    </source>
</evidence>
<dbReference type="InterPro" id="IPR029044">
    <property type="entry name" value="Nucleotide-diphossugar_trans"/>
</dbReference>
<evidence type="ECO:0000256" key="6">
    <source>
        <dbReference type="ARBA" id="ARBA00023136"/>
    </source>
</evidence>
<dbReference type="CDD" id="cd04187">
    <property type="entry name" value="DPM1_like_bac"/>
    <property type="match status" value="1"/>
</dbReference>
<evidence type="ECO:0000256" key="1">
    <source>
        <dbReference type="ARBA" id="ARBA00004141"/>
    </source>
</evidence>
<comment type="subcellular location">
    <subcellularLocation>
        <location evidence="1">Membrane</location>
        <topology evidence="1">Multi-pass membrane protein</topology>
    </subcellularLocation>
</comment>
<evidence type="ECO:0000313" key="9">
    <source>
        <dbReference type="EMBL" id="GLR67310.1"/>
    </source>
</evidence>
<organism evidence="9 10">
    <name type="scientific">Acidocella aquatica</name>
    <dbReference type="NCBI Taxonomy" id="1922313"/>
    <lineage>
        <taxon>Bacteria</taxon>
        <taxon>Pseudomonadati</taxon>
        <taxon>Pseudomonadota</taxon>
        <taxon>Alphaproteobacteria</taxon>
        <taxon>Acetobacterales</taxon>
        <taxon>Acidocellaceae</taxon>
        <taxon>Acidocella</taxon>
    </lineage>
</organism>
<accession>A0ABQ6AB70</accession>
<evidence type="ECO:0000256" key="5">
    <source>
        <dbReference type="ARBA" id="ARBA00022989"/>
    </source>
</evidence>
<dbReference type="Pfam" id="PF00535">
    <property type="entry name" value="Glycos_transf_2"/>
    <property type="match status" value="1"/>
</dbReference>
<evidence type="ECO:0000256" key="3">
    <source>
        <dbReference type="ARBA" id="ARBA00022679"/>
    </source>
</evidence>
<dbReference type="Gene3D" id="3.90.550.10">
    <property type="entry name" value="Spore Coat Polysaccharide Biosynthesis Protein SpsA, Chain A"/>
    <property type="match status" value="1"/>
</dbReference>
<dbReference type="PANTHER" id="PTHR48090:SF1">
    <property type="entry name" value="PROPHAGE BACTOPRENOL GLUCOSYL TRANSFERASE HOMOLOG"/>
    <property type="match status" value="1"/>
</dbReference>
<dbReference type="PANTHER" id="PTHR48090">
    <property type="entry name" value="UNDECAPRENYL-PHOSPHATE 4-DEOXY-4-FORMAMIDO-L-ARABINOSE TRANSFERASE-RELATED"/>
    <property type="match status" value="1"/>
</dbReference>
<sequence length="319" mass="35866">MTTPPDKLICAVLPCYNESGNIAPLYERITAAFATIPDQRYTLLFIDNASTDSTVAEIKQLAARDSRVSLIVNARNFGVLRSGLHGFLSAPGDALITMVTDLQDPPEMIPAFVNKWREGFKVVIGIKPESRENRLMFLIRRAYYKLIGRLSEVPLIENFTGFGLYDREVVEQVRATGDRYPYFRGLIADLGYPRAEIPFIQPRRERGVTSNNFYSLYDLAMLGITSHSKVPLRLATMAGFCLSAISLLVALGYLAAKLLFWYRFPANTAPILIAVFFFASVQLFFIGILGEYIGVILTHVTKRPLVIEKERVGRLEVER</sequence>
<evidence type="ECO:0000256" key="7">
    <source>
        <dbReference type="SAM" id="Phobius"/>
    </source>
</evidence>
<keyword evidence="5 7" id="KW-1133">Transmembrane helix</keyword>
<keyword evidence="9" id="KW-0378">Hydrolase</keyword>
<keyword evidence="3" id="KW-0808">Transferase</keyword>
<gene>
    <name evidence="9" type="ORF">GCM10010909_19910</name>
</gene>
<evidence type="ECO:0000313" key="10">
    <source>
        <dbReference type="Proteomes" id="UP001156641"/>
    </source>
</evidence>
<reference evidence="10" key="1">
    <citation type="journal article" date="2019" name="Int. J. Syst. Evol. Microbiol.">
        <title>The Global Catalogue of Microorganisms (GCM) 10K type strain sequencing project: providing services to taxonomists for standard genome sequencing and annotation.</title>
        <authorList>
            <consortium name="The Broad Institute Genomics Platform"/>
            <consortium name="The Broad Institute Genome Sequencing Center for Infectious Disease"/>
            <person name="Wu L."/>
            <person name="Ma J."/>
        </authorList>
    </citation>
    <scope>NUCLEOTIDE SEQUENCE [LARGE SCALE GENOMIC DNA]</scope>
    <source>
        <strain evidence="10">NBRC 112502</strain>
    </source>
</reference>
<name>A0ABQ6AB70_9PROT</name>
<dbReference type="Proteomes" id="UP001156641">
    <property type="component" value="Unassembled WGS sequence"/>
</dbReference>
<feature type="transmembrane region" description="Helical" evidence="7">
    <location>
        <begin position="268"/>
        <end position="293"/>
    </location>
</feature>
<feature type="domain" description="Glycosyltransferase 2-like" evidence="8">
    <location>
        <begin position="11"/>
        <end position="173"/>
    </location>
</feature>
<dbReference type="RefSeq" id="WP_284258039.1">
    <property type="nucleotide sequence ID" value="NZ_BSOS01000065.1"/>
</dbReference>
<protein>
    <submittedName>
        <fullName evidence="9">Glycosyl hydrolase</fullName>
    </submittedName>
</protein>
<dbReference type="InterPro" id="IPR050256">
    <property type="entry name" value="Glycosyltransferase_2"/>
</dbReference>
<evidence type="ECO:0000256" key="2">
    <source>
        <dbReference type="ARBA" id="ARBA00022676"/>
    </source>
</evidence>
<keyword evidence="10" id="KW-1185">Reference proteome</keyword>
<comment type="caution">
    <text evidence="9">The sequence shown here is derived from an EMBL/GenBank/DDBJ whole genome shotgun (WGS) entry which is preliminary data.</text>
</comment>
<dbReference type="InterPro" id="IPR001173">
    <property type="entry name" value="Glyco_trans_2-like"/>
</dbReference>
<dbReference type="EMBL" id="BSOS01000065">
    <property type="protein sequence ID" value="GLR67310.1"/>
    <property type="molecule type" value="Genomic_DNA"/>
</dbReference>
<dbReference type="SUPFAM" id="SSF53448">
    <property type="entry name" value="Nucleotide-diphospho-sugar transferases"/>
    <property type="match status" value="1"/>
</dbReference>